<organism evidence="3 4">
    <name type="scientific">Triparma retinervis</name>
    <dbReference type="NCBI Taxonomy" id="2557542"/>
    <lineage>
        <taxon>Eukaryota</taxon>
        <taxon>Sar</taxon>
        <taxon>Stramenopiles</taxon>
        <taxon>Ochrophyta</taxon>
        <taxon>Bolidophyceae</taxon>
        <taxon>Parmales</taxon>
        <taxon>Triparmaceae</taxon>
        <taxon>Triparma</taxon>
    </lineage>
</organism>
<feature type="non-terminal residue" evidence="3">
    <location>
        <position position="1038"/>
    </location>
</feature>
<feature type="compositionally biased region" description="Pro residues" evidence="1">
    <location>
        <begin position="774"/>
        <end position="784"/>
    </location>
</feature>
<feature type="non-terminal residue" evidence="3">
    <location>
        <position position="1"/>
    </location>
</feature>
<dbReference type="EMBL" id="BRXZ01000976">
    <property type="protein sequence ID" value="GMH58947.1"/>
    <property type="molecule type" value="Genomic_DNA"/>
</dbReference>
<comment type="caution">
    <text evidence="3">The sequence shown here is derived from an EMBL/GenBank/DDBJ whole genome shotgun (WGS) entry which is preliminary data.</text>
</comment>
<dbReference type="Proteomes" id="UP001165082">
    <property type="component" value="Unassembled WGS sequence"/>
</dbReference>
<feature type="compositionally biased region" description="Low complexity" evidence="1">
    <location>
        <begin position="219"/>
        <end position="230"/>
    </location>
</feature>
<feature type="region of interest" description="Disordered" evidence="1">
    <location>
        <begin position="93"/>
        <end position="233"/>
    </location>
</feature>
<feature type="compositionally biased region" description="Polar residues" evidence="1">
    <location>
        <begin position="152"/>
        <end position="169"/>
    </location>
</feature>
<name>A0A9W6ZR44_9STRA</name>
<feature type="compositionally biased region" description="Polar residues" evidence="1">
    <location>
        <begin position="177"/>
        <end position="191"/>
    </location>
</feature>
<gene>
    <name evidence="3" type="ORF">TrRE_jg7671</name>
</gene>
<evidence type="ECO:0000259" key="2">
    <source>
        <dbReference type="PROSITE" id="PS50020"/>
    </source>
</evidence>
<feature type="domain" description="WW" evidence="2">
    <location>
        <begin position="42"/>
        <end position="79"/>
    </location>
</feature>
<evidence type="ECO:0000313" key="4">
    <source>
        <dbReference type="Proteomes" id="UP001165082"/>
    </source>
</evidence>
<sequence length="1038" mass="112671">PGWTRSQAPDGNFIYYGPQGTHLEHPLINKARTRAVGQKNGTDLPSGWGQHQATLEDGTTEVYYTNSALGLSMWDHPHLREELDKLIKVTEEEVAEARTGAAPPPPPPHEDQPNTPQQQQQINVQTSSNLPPRLNSPSSPSIYARGGVQKIQRMTPSKIKSSYFSNLETSARHPQHSPRSSIKQPAQSLGATSPAPQPLPNYSRSPHGSKYSASKTGLQSQASSPSAVVSGARRFSQAEQTSLLHQRLSKDIFNVNVMNHHRITEIRKACKDNFYFHSHHERSVKPPPPCFDVPTSDPFSQMVKILQRSPKISAATLQQLFASGKYEDSARLSHLITHVMLNPFSTDQSLTTNFAIACIDSEGSAVEGECANAEPPEFSIFVRSPPPGSPWDSSMMPLCANSSGTSLTQTLLCLGLRVDNVKYLRDLWSNKLSGIYGGKGKDNGTKAWERKRSLKSRDRTTILSLARKLIDCVTSRSALTSVPQSVAEVARLLSSRYGARHVDAFLLHYVLLPVLPLYLCDPEGEKAIPPGYDEFSGIPECAVGWWNAFTSSVSPRQAQFVPGMTTEQFDATFECPSWCGVVWVFWRVVQSSFDLGKGGEGQDKPDKTMFGADIAAAAAGCYRKLELYRNNLASLSWKHGTRSVPVLDPAAFSQRMAMLTPKCLEVVNLLVMSSEELKFMVPTFMSTLSSVVLGSVAGNSAAASYLLSCSSSSLASVGRLAPRCVYVLHLPVNAASLGPAAGLGPGPRGSGGGTGGKGGGGEEGTGGEGEWPKAPVPPPPPPLPTRSHGMLRMRESKGESLSRAGKRGIELERGMGVALRYKDALEKMKRMGPMRQEDFDKRIVDIKGSRGAASAGRNSSLVGSAGHPLTMIVQDVDGRSLRLRNLQCYDSTLTHYERAMKFMGDLRKYDRIEGGGRRGVTRAGVGGGEGYLKPRLEPGKLEEISRGLEASSKKQQEDHFYLMGRDENNEPRRIIDFDTKMVQMRETGFSPHKRRGSGFVPKKRPVSVPGACRFGGAGRVVASAVGVGTGTPLDPQVG</sequence>
<dbReference type="OrthoDB" id="194237at2759"/>
<accession>A0A9W6ZR44</accession>
<feature type="compositionally biased region" description="Low complexity" evidence="1">
    <location>
        <begin position="113"/>
        <end position="141"/>
    </location>
</feature>
<evidence type="ECO:0000256" key="1">
    <source>
        <dbReference type="SAM" id="MobiDB-lite"/>
    </source>
</evidence>
<feature type="region of interest" description="Disordered" evidence="1">
    <location>
        <begin position="740"/>
        <end position="789"/>
    </location>
</feature>
<keyword evidence="4" id="KW-1185">Reference proteome</keyword>
<feature type="compositionally biased region" description="Gly residues" evidence="1">
    <location>
        <begin position="741"/>
        <end position="769"/>
    </location>
</feature>
<reference evidence="3" key="1">
    <citation type="submission" date="2022-07" db="EMBL/GenBank/DDBJ databases">
        <title>Genome analysis of Parmales, a sister group of diatoms, reveals the evolutionary specialization of diatoms from phago-mixotrophs to photoautotrophs.</title>
        <authorList>
            <person name="Ban H."/>
            <person name="Sato S."/>
            <person name="Yoshikawa S."/>
            <person name="Kazumasa Y."/>
            <person name="Nakamura Y."/>
            <person name="Ichinomiya M."/>
            <person name="Saitoh K."/>
            <person name="Sato N."/>
            <person name="Blanc-Mathieu R."/>
            <person name="Endo H."/>
            <person name="Kuwata A."/>
            <person name="Ogata H."/>
        </authorList>
    </citation>
    <scope>NUCLEOTIDE SEQUENCE</scope>
</reference>
<proteinExistence type="predicted"/>
<protein>
    <recommendedName>
        <fullName evidence="2">WW domain-containing protein</fullName>
    </recommendedName>
</protein>
<dbReference type="InterPro" id="IPR001202">
    <property type="entry name" value="WW_dom"/>
</dbReference>
<evidence type="ECO:0000313" key="3">
    <source>
        <dbReference type="EMBL" id="GMH58947.1"/>
    </source>
</evidence>
<dbReference type="PROSITE" id="PS50020">
    <property type="entry name" value="WW_DOMAIN_2"/>
    <property type="match status" value="1"/>
</dbReference>
<feature type="compositionally biased region" description="Polar residues" evidence="1">
    <location>
        <begin position="200"/>
        <end position="218"/>
    </location>
</feature>
<dbReference type="AlphaFoldDB" id="A0A9W6ZR44"/>